<accession>A0A507ALI3</accession>
<dbReference type="AlphaFoldDB" id="A0A507ALI3"/>
<keyword evidence="2" id="KW-0472">Membrane</keyword>
<keyword evidence="2" id="KW-1133">Transmembrane helix</keyword>
<dbReference type="Pfam" id="PF20246">
    <property type="entry name" value="DUF6601"/>
    <property type="match status" value="1"/>
</dbReference>
<evidence type="ECO:0000313" key="3">
    <source>
        <dbReference type="EMBL" id="TPX06994.1"/>
    </source>
</evidence>
<keyword evidence="2" id="KW-0812">Transmembrane</keyword>
<proteinExistence type="predicted"/>
<name>A0A507ALI3_9PEZI</name>
<evidence type="ECO:0000256" key="1">
    <source>
        <dbReference type="SAM" id="MobiDB-lite"/>
    </source>
</evidence>
<feature type="transmembrane region" description="Helical" evidence="2">
    <location>
        <begin position="353"/>
        <end position="370"/>
    </location>
</feature>
<gene>
    <name evidence="3" type="ORF">E0L32_011062</name>
</gene>
<evidence type="ECO:0000313" key="4">
    <source>
        <dbReference type="Proteomes" id="UP000319257"/>
    </source>
</evidence>
<dbReference type="RefSeq" id="XP_030988705.1">
    <property type="nucleotide sequence ID" value="XM_031133749.1"/>
</dbReference>
<feature type="transmembrane region" description="Helical" evidence="2">
    <location>
        <begin position="297"/>
        <end position="316"/>
    </location>
</feature>
<dbReference type="PANTHER" id="PTHR34414:SF1">
    <property type="entry name" value="SUBTILISIN-LIKE SERINE PROTEASE"/>
    <property type="match status" value="1"/>
</dbReference>
<dbReference type="PANTHER" id="PTHR34414">
    <property type="entry name" value="HET DOMAIN-CONTAINING PROTEIN-RELATED"/>
    <property type="match status" value="1"/>
</dbReference>
<dbReference type="InterPro" id="IPR046536">
    <property type="entry name" value="DUF6601"/>
</dbReference>
<dbReference type="EMBL" id="SKBQ01000097">
    <property type="protein sequence ID" value="TPX06994.1"/>
    <property type="molecule type" value="Genomic_DNA"/>
</dbReference>
<reference evidence="3 4" key="1">
    <citation type="submission" date="2019-06" db="EMBL/GenBank/DDBJ databases">
        <title>Draft genome sequence of the filamentous fungus Phialemoniopsis curvata isolated from diesel fuel.</title>
        <authorList>
            <person name="Varaljay V.A."/>
            <person name="Lyon W.J."/>
            <person name="Crouch A.L."/>
            <person name="Drake C.E."/>
            <person name="Hollomon J.M."/>
            <person name="Nadeau L.J."/>
            <person name="Nunn H.S."/>
            <person name="Stevenson B.S."/>
            <person name="Bojanowski C.L."/>
            <person name="Crookes-Goodson W.J."/>
        </authorList>
    </citation>
    <scope>NUCLEOTIDE SEQUENCE [LARGE SCALE GENOMIC DNA]</scope>
    <source>
        <strain evidence="3 4">D216</strain>
    </source>
</reference>
<feature type="region of interest" description="Disordered" evidence="1">
    <location>
        <begin position="164"/>
        <end position="185"/>
    </location>
</feature>
<dbReference type="InParanoid" id="A0A507ALI3"/>
<dbReference type="GeneID" id="41978509"/>
<keyword evidence="4" id="KW-1185">Reference proteome</keyword>
<comment type="caution">
    <text evidence="3">The sequence shown here is derived from an EMBL/GenBank/DDBJ whole genome shotgun (WGS) entry which is preliminary data.</text>
</comment>
<sequence length="389" mass="43844">MEDSRCLTDTHSPFAIDVFRDQQSSEFHHGTHGTPADPTIATVSSDLEALLPASYHTADNKQLEIPHLYSAAHLQAELGMAQLDGFSHWFWLLSSPDLPRPLHDCAFLGRRIRVTESMDRHLGLDKTNQLYLKPIPRLILDPRFWTDVLPTAVPCSCPLSCEQEEDPKHPTQASARQTTGTANTTAEDIEPCARRRLRSCALGLLYSYAALVSHESDFHLARRHDLLPAELCWQAWRALVAQLLADGGIRDRVHRRFLYGELRLRRLREMGQLWRGGVLRVVVGRLDRFAGFFQDNVRWLASLVAFIAVVLSALQVGLEVKALEDDPAFQAFSYGFTVFSLVGPLGVMLGFGIYWGLYVPYYLALNLLAVRRGEKRARKSLREKGADDV</sequence>
<protein>
    <submittedName>
        <fullName evidence="3">Uncharacterized protein</fullName>
    </submittedName>
</protein>
<dbReference type="OrthoDB" id="5086500at2759"/>
<organism evidence="3 4">
    <name type="scientific">Thyridium curvatum</name>
    <dbReference type="NCBI Taxonomy" id="1093900"/>
    <lineage>
        <taxon>Eukaryota</taxon>
        <taxon>Fungi</taxon>
        <taxon>Dikarya</taxon>
        <taxon>Ascomycota</taxon>
        <taxon>Pezizomycotina</taxon>
        <taxon>Sordariomycetes</taxon>
        <taxon>Sordariomycetidae</taxon>
        <taxon>Thyridiales</taxon>
        <taxon>Thyridiaceae</taxon>
        <taxon>Thyridium</taxon>
    </lineage>
</organism>
<dbReference type="Proteomes" id="UP000319257">
    <property type="component" value="Unassembled WGS sequence"/>
</dbReference>
<feature type="compositionally biased region" description="Polar residues" evidence="1">
    <location>
        <begin position="171"/>
        <end position="185"/>
    </location>
</feature>
<evidence type="ECO:0000256" key="2">
    <source>
        <dbReference type="SAM" id="Phobius"/>
    </source>
</evidence>